<gene>
    <name evidence="10" type="ORF">COCNU_05G010490</name>
</gene>
<feature type="region of interest" description="Disordered" evidence="8">
    <location>
        <begin position="51"/>
        <end position="100"/>
    </location>
</feature>
<dbReference type="InterPro" id="IPR001251">
    <property type="entry name" value="CRAL-TRIO_dom"/>
</dbReference>
<comment type="similarity">
    <text evidence="5">Belongs to the SFH family.</text>
</comment>
<dbReference type="GO" id="GO:0005886">
    <property type="term" value="C:plasma membrane"/>
    <property type="evidence" value="ECO:0007669"/>
    <property type="project" value="UniProtKB-SubCell"/>
</dbReference>
<dbReference type="Gene3D" id="1.10.8.20">
    <property type="entry name" value="N-terminal domain of phosphatidylinositol transfer protein sec14p"/>
    <property type="match status" value="1"/>
</dbReference>
<dbReference type="InterPro" id="IPR017870">
    <property type="entry name" value="FeS_cluster_insertion_CS"/>
</dbReference>
<dbReference type="Pfam" id="PF00650">
    <property type="entry name" value="CRAL_TRIO"/>
    <property type="match status" value="1"/>
</dbReference>
<dbReference type="PROSITE" id="PS01152">
    <property type="entry name" value="HESB"/>
    <property type="match status" value="1"/>
</dbReference>
<dbReference type="InterPro" id="IPR016092">
    <property type="entry name" value="ATAP"/>
</dbReference>
<comment type="caution">
    <text evidence="10">The sequence shown here is derived from an EMBL/GenBank/DDBJ whole genome shotgun (WGS) entry which is preliminary data.</text>
</comment>
<comment type="subcellular location">
    <subcellularLocation>
        <location evidence="1">Cell membrane</location>
        <topology evidence="1">Peripheral membrane protein</topology>
    </subcellularLocation>
    <subcellularLocation>
        <location evidence="2">Golgi apparatus membrane</location>
        <topology evidence="2">Peripheral membrane protein</topology>
    </subcellularLocation>
</comment>
<dbReference type="InterPro" id="IPR000361">
    <property type="entry name" value="ATAP_core_dom"/>
</dbReference>
<dbReference type="InterPro" id="IPR035903">
    <property type="entry name" value="HesB-like_dom_sf"/>
</dbReference>
<keyword evidence="4" id="KW-0333">Golgi apparatus</keyword>
<comment type="function">
    <text evidence="6">Involved in the assembly of mitochondrial iron-sulfur proteins. Probably involved in the binding of an intermediate of Fe/S cluster assembly.</text>
</comment>
<comment type="similarity">
    <text evidence="3">Belongs to the HesB/IscA family.</text>
</comment>
<evidence type="ECO:0000313" key="11">
    <source>
        <dbReference type="Proteomes" id="UP000797356"/>
    </source>
</evidence>
<evidence type="ECO:0000256" key="5">
    <source>
        <dbReference type="ARBA" id="ARBA00038020"/>
    </source>
</evidence>
<feature type="compositionally biased region" description="Basic and acidic residues" evidence="8">
    <location>
        <begin position="80"/>
        <end position="99"/>
    </location>
</feature>
<dbReference type="SUPFAM" id="SSF89360">
    <property type="entry name" value="HesB-like domain"/>
    <property type="match status" value="1"/>
</dbReference>
<dbReference type="SUPFAM" id="SSF46938">
    <property type="entry name" value="CRAL/TRIO N-terminal domain"/>
    <property type="match status" value="1"/>
</dbReference>
<protein>
    <submittedName>
        <fullName evidence="10">Putative Phosphatidylinositol/phosphatidylcholine transfer protein SFH10</fullName>
    </submittedName>
</protein>
<dbReference type="Gene3D" id="3.40.525.10">
    <property type="entry name" value="CRAL-TRIO lipid binding domain"/>
    <property type="match status" value="1"/>
</dbReference>
<evidence type="ECO:0000256" key="3">
    <source>
        <dbReference type="ARBA" id="ARBA00006718"/>
    </source>
</evidence>
<dbReference type="Proteomes" id="UP000797356">
    <property type="component" value="Chromosome 5"/>
</dbReference>
<dbReference type="GO" id="GO:0051536">
    <property type="term" value="F:iron-sulfur cluster binding"/>
    <property type="evidence" value="ECO:0007669"/>
    <property type="project" value="InterPro"/>
</dbReference>
<dbReference type="CDD" id="cd00170">
    <property type="entry name" value="SEC14"/>
    <property type="match status" value="1"/>
</dbReference>
<evidence type="ECO:0000256" key="2">
    <source>
        <dbReference type="ARBA" id="ARBA00004395"/>
    </source>
</evidence>
<dbReference type="InterPro" id="IPR036273">
    <property type="entry name" value="CRAL/TRIO_N_dom_sf"/>
</dbReference>
<dbReference type="PROSITE" id="PS50191">
    <property type="entry name" value="CRAL_TRIO"/>
    <property type="match status" value="1"/>
</dbReference>
<reference evidence="10" key="1">
    <citation type="journal article" date="2017" name="Gigascience">
        <title>The genome draft of coconut (Cocos nucifera).</title>
        <authorList>
            <person name="Xiao Y."/>
            <person name="Xu P."/>
            <person name="Fan H."/>
            <person name="Baudouin L."/>
            <person name="Xia W."/>
            <person name="Bocs S."/>
            <person name="Xu J."/>
            <person name="Li Q."/>
            <person name="Guo A."/>
            <person name="Zhou L."/>
            <person name="Li J."/>
            <person name="Wu Y."/>
            <person name="Ma Z."/>
            <person name="Armero A."/>
            <person name="Issali A.E."/>
            <person name="Liu N."/>
            <person name="Peng M."/>
            <person name="Yang Y."/>
        </authorList>
    </citation>
    <scope>NUCLEOTIDE SEQUENCE</scope>
    <source>
        <tissue evidence="10">Spear leaf of Hainan Tall coconut</tissue>
    </source>
</reference>
<dbReference type="InterPro" id="IPR011074">
    <property type="entry name" value="CRAL/TRIO_N_dom"/>
</dbReference>
<accession>A0A8K0N1Z5</accession>
<reference evidence="10" key="2">
    <citation type="submission" date="2019-07" db="EMBL/GenBank/DDBJ databases">
        <authorList>
            <person name="Yang Y."/>
            <person name="Bocs S."/>
            <person name="Baudouin L."/>
        </authorList>
    </citation>
    <scope>NUCLEOTIDE SEQUENCE</scope>
    <source>
        <tissue evidence="10">Spear leaf of Hainan Tall coconut</tissue>
    </source>
</reference>
<dbReference type="EMBL" id="CM017876">
    <property type="protein sequence ID" value="KAG1342820.1"/>
    <property type="molecule type" value="Genomic_DNA"/>
</dbReference>
<dbReference type="GO" id="GO:0000139">
    <property type="term" value="C:Golgi membrane"/>
    <property type="evidence" value="ECO:0007669"/>
    <property type="project" value="UniProtKB-SubCell"/>
</dbReference>
<evidence type="ECO:0000256" key="8">
    <source>
        <dbReference type="SAM" id="MobiDB-lite"/>
    </source>
</evidence>
<keyword evidence="11" id="KW-1185">Reference proteome</keyword>
<dbReference type="SUPFAM" id="SSF52087">
    <property type="entry name" value="CRAL/TRIO domain"/>
    <property type="match status" value="1"/>
</dbReference>
<evidence type="ECO:0000256" key="7">
    <source>
        <dbReference type="SAM" id="Coils"/>
    </source>
</evidence>
<dbReference type="PANTHER" id="PTHR45657">
    <property type="entry name" value="CRAL-TRIO DOMAIN-CONTAINING PROTEIN YKL091C-RELATED"/>
    <property type="match status" value="1"/>
</dbReference>
<dbReference type="NCBIfam" id="TIGR00049">
    <property type="entry name" value="iron-sulfur cluster assembly accessory protein"/>
    <property type="match status" value="1"/>
</dbReference>
<evidence type="ECO:0000259" key="9">
    <source>
        <dbReference type="PROSITE" id="PS50191"/>
    </source>
</evidence>
<dbReference type="OrthoDB" id="1434354at2759"/>
<dbReference type="Gene3D" id="2.60.300.12">
    <property type="entry name" value="HesB-like domain"/>
    <property type="match status" value="1"/>
</dbReference>
<dbReference type="InterPro" id="IPR036865">
    <property type="entry name" value="CRAL-TRIO_dom_sf"/>
</dbReference>
<dbReference type="FunFam" id="2.60.300.12:FF:000001">
    <property type="entry name" value="Iron-binding protein IscA"/>
    <property type="match status" value="1"/>
</dbReference>
<dbReference type="InterPro" id="IPR051026">
    <property type="entry name" value="PI/PC_transfer"/>
</dbReference>
<dbReference type="Pfam" id="PF03765">
    <property type="entry name" value="CRAL_TRIO_N"/>
    <property type="match status" value="1"/>
</dbReference>
<evidence type="ECO:0000256" key="1">
    <source>
        <dbReference type="ARBA" id="ARBA00004202"/>
    </source>
</evidence>
<name>A0A8K0N1Z5_COCNU</name>
<feature type="coiled-coil region" evidence="7">
    <location>
        <begin position="594"/>
        <end position="625"/>
    </location>
</feature>
<sequence>MQPLMLQSLHVSWCINSGGGVVPPEMMWMRAETTTEDSCSWVRREKKGMAGDGDWTTLEAAGRGVDGYQIPKEGGLDGTPEERRDRRSDVENSEDERKTRIGSLKKKAINASNKFRNSLSKRGRRSSRVMSVSIEDVRDAEEMQAVDAFRQILILEELLPSRHDDYHMMLRFLKARKFDIEKTKQMWADMLQWRKEFGVDTIVEDFEFKELDQVLEYYPQGHHGVDKEGRPVYIEKLGQIDTNKLMQVTNMDRYVKYHVKEFERTFNVKFPACSVAAKRHVDQSTTILDVQGVVARDLIGRLQKIDGDNYPETLCRMFIINAGQGFRLLWNTVKSFLDPKTTAKIHVLGNKYQSKLLEVIDARQALLDRVLFFFFLCNVCELPEFLGGTCNCEGGCLRSDKGPWKDPEILKIVQSGMASCGRSCQAASGADEKTISEDEVQSVKESFPTPDADDDFIPVVDKTVDAGWSKEVMNEEQLVLSKGFYTLSDVYKGPDGFSNHIVAGVMAFVMGIVTMLRVTRVVPKKIVDAAIDHVSPVYCAETMVKGQMHQQPPASTVSAAEFSSVMKRLGELEEKVNILSMKPAEMPVEKEEQLKDAVSRVNALEAELAATKKALEDALARQEELVAYIDKKKQKKSKLAMAQRAGPSVRKQALTLTDAAAARIHHLLNLRQRPYLRLGVKARGCNGLSYTLNYADEKGKFDELVEERGVRILIDPKALMHVIGTKMDFVDDSLKSEFIFVNPNSKGKCGCGESFMTSSTQNTK</sequence>
<dbReference type="Pfam" id="PF01521">
    <property type="entry name" value="Fe-S_biosyn"/>
    <property type="match status" value="1"/>
</dbReference>
<dbReference type="SMART" id="SM00516">
    <property type="entry name" value="SEC14"/>
    <property type="match status" value="1"/>
</dbReference>
<dbReference type="GO" id="GO:0016226">
    <property type="term" value="P:iron-sulfur cluster assembly"/>
    <property type="evidence" value="ECO:0007669"/>
    <property type="project" value="InterPro"/>
</dbReference>
<dbReference type="PANTHER" id="PTHR45657:SF1">
    <property type="entry name" value="CRAL-TRIO DOMAIN-CONTAINING PROTEIN YKL091C-RELATED"/>
    <property type="match status" value="1"/>
</dbReference>
<organism evidence="10 11">
    <name type="scientific">Cocos nucifera</name>
    <name type="common">Coconut palm</name>
    <dbReference type="NCBI Taxonomy" id="13894"/>
    <lineage>
        <taxon>Eukaryota</taxon>
        <taxon>Viridiplantae</taxon>
        <taxon>Streptophyta</taxon>
        <taxon>Embryophyta</taxon>
        <taxon>Tracheophyta</taxon>
        <taxon>Spermatophyta</taxon>
        <taxon>Magnoliopsida</taxon>
        <taxon>Liliopsida</taxon>
        <taxon>Arecaceae</taxon>
        <taxon>Arecoideae</taxon>
        <taxon>Cocoseae</taxon>
        <taxon>Attaleinae</taxon>
        <taxon>Cocos</taxon>
    </lineage>
</organism>
<evidence type="ECO:0000313" key="10">
    <source>
        <dbReference type="EMBL" id="KAG1342820.1"/>
    </source>
</evidence>
<dbReference type="SMART" id="SM01100">
    <property type="entry name" value="CRAL_TRIO_N"/>
    <property type="match status" value="1"/>
</dbReference>
<dbReference type="AlphaFoldDB" id="A0A8K0N1Z5"/>
<evidence type="ECO:0000256" key="4">
    <source>
        <dbReference type="ARBA" id="ARBA00023034"/>
    </source>
</evidence>
<keyword evidence="7" id="KW-0175">Coiled coil</keyword>
<proteinExistence type="inferred from homology"/>
<feature type="domain" description="CRAL-TRIO" evidence="9">
    <location>
        <begin position="210"/>
        <end position="394"/>
    </location>
</feature>
<evidence type="ECO:0000256" key="6">
    <source>
        <dbReference type="ARBA" id="ARBA00057984"/>
    </source>
</evidence>